<dbReference type="AlphaFoldDB" id="Q7BLN8"/>
<dbReference type="REBASE" id="4639">
    <property type="entry name" value="S.Lla82I"/>
</dbReference>
<feature type="domain" description="Type I restriction modification DNA specificity" evidence="5">
    <location>
        <begin position="16"/>
        <end position="206"/>
    </location>
</feature>
<evidence type="ECO:0000256" key="3">
    <source>
        <dbReference type="ARBA" id="ARBA00023125"/>
    </source>
</evidence>
<evidence type="ECO:0000256" key="4">
    <source>
        <dbReference type="SAM" id="Coils"/>
    </source>
</evidence>
<keyword evidence="3" id="KW-0238">DNA-binding</keyword>
<evidence type="ECO:0000313" key="6">
    <source>
        <dbReference type="EMBL" id="AAF98316.1"/>
    </source>
</evidence>
<gene>
    <name evidence="6" type="primary">hsdS</name>
</gene>
<dbReference type="Pfam" id="PF01420">
    <property type="entry name" value="Methylase_S"/>
    <property type="match status" value="2"/>
</dbReference>
<dbReference type="PANTHER" id="PTHR30408:SF12">
    <property type="entry name" value="TYPE I RESTRICTION ENZYME MJAVIII SPECIFICITY SUBUNIT"/>
    <property type="match status" value="1"/>
</dbReference>
<accession>Q7BLN8</accession>
<proteinExistence type="inferred from homology"/>
<name>Q7BLN8_LACLL</name>
<dbReference type="GO" id="GO:0009307">
    <property type="term" value="P:DNA restriction-modification system"/>
    <property type="evidence" value="ECO:0007669"/>
    <property type="project" value="UniProtKB-KW"/>
</dbReference>
<keyword evidence="2" id="KW-0680">Restriction system</keyword>
<protein>
    <submittedName>
        <fullName evidence="6">HsdS</fullName>
    </submittedName>
</protein>
<dbReference type="GO" id="GO:0003677">
    <property type="term" value="F:DNA binding"/>
    <property type="evidence" value="ECO:0007669"/>
    <property type="project" value="UniProtKB-KW"/>
</dbReference>
<keyword evidence="4" id="KW-0175">Coiled coil</keyword>
<evidence type="ECO:0000256" key="1">
    <source>
        <dbReference type="ARBA" id="ARBA00010923"/>
    </source>
</evidence>
<organism evidence="6">
    <name type="scientific">Lactococcus lactis subsp. lactis</name>
    <name type="common">Streptococcus lactis</name>
    <dbReference type="NCBI Taxonomy" id="1360"/>
    <lineage>
        <taxon>Bacteria</taxon>
        <taxon>Bacillati</taxon>
        <taxon>Bacillota</taxon>
        <taxon>Bacilli</taxon>
        <taxon>Lactobacillales</taxon>
        <taxon>Streptococcaceae</taxon>
        <taxon>Lactococcus</taxon>
    </lineage>
</organism>
<dbReference type="InterPro" id="IPR052021">
    <property type="entry name" value="Type-I_RS_S_subunit"/>
</dbReference>
<dbReference type="RefSeq" id="WP_011117263.1">
    <property type="nucleotide sequence ID" value="NC_004966.1"/>
</dbReference>
<sequence length="421" mass="47886">MMSKKSPQLRFEGFTDDWEERKVDECFNFPVSTNSLSRALLNYDEGDIKSVHYGDILIKYPTILNIKNDKIPYITGGKLEKYKSSLLENGDLIFADAAEDETVGKAVEVNGLTEENLVAGLHTIVARSKDKKAEFFLGYYINSNTYHRQLLRLIQGSKVSSISKGNLQKTLVSFPKDFEEQQKIGSFFKQLDDTIALHQRKLDLLKEQKKGYLQKMFPKNGEKVPELRFAGFADDWEERKLGQYTKLITKGTTPKDKTGIGDVNFVKVENITNGKIYPINKIKQNEHDNYLKRSRLEEKDILFSIAGTLGRTAIVNKSILPANTNQALAIIRGYDFDTNFLITSLAGNVVKEYIRRNPTVGAQPNLSLEQVGNLLVNTPNAEEQQKIGSFFKQLDETIALHQRKLDLLKEQKKGFLQKMFV</sequence>
<dbReference type="PANTHER" id="PTHR30408">
    <property type="entry name" value="TYPE-1 RESTRICTION ENZYME ECOKI SPECIFICITY PROTEIN"/>
    <property type="match status" value="1"/>
</dbReference>
<reference evidence="6" key="2">
    <citation type="journal article" date="2001" name="Appl. Environ. Microbiol.">
        <title>Naturally occurring lactococcal plasmid pAH90 links bacteriophage resistance and mobility functions to a food-grade selectable marker.</title>
        <authorList>
            <person name="O' Sullivan D."/>
            <person name="Ross R.P."/>
            <person name="Twomey D.P."/>
            <person name="Fitzgerald G.F."/>
            <person name="Hill C."/>
            <person name="Coffey A."/>
        </authorList>
    </citation>
    <scope>NUCLEOTIDE SEQUENCE</scope>
    <source>
        <plasmid evidence="6">pAH82</plasmid>
    </source>
</reference>
<dbReference type="Gene3D" id="3.90.220.20">
    <property type="entry name" value="DNA methylase specificity domains"/>
    <property type="match status" value="2"/>
</dbReference>
<dbReference type="SUPFAM" id="SSF116734">
    <property type="entry name" value="DNA methylase specificity domain"/>
    <property type="match status" value="2"/>
</dbReference>
<keyword evidence="6" id="KW-0614">Plasmid</keyword>
<evidence type="ECO:0000256" key="2">
    <source>
        <dbReference type="ARBA" id="ARBA00022747"/>
    </source>
</evidence>
<dbReference type="EMBL" id="AF243383">
    <property type="protein sequence ID" value="AAF98316.1"/>
    <property type="molecule type" value="Genomic_DNA"/>
</dbReference>
<comment type="similarity">
    <text evidence="1">Belongs to the type-I restriction system S methylase family.</text>
</comment>
<evidence type="ECO:0000259" key="5">
    <source>
        <dbReference type="Pfam" id="PF01420"/>
    </source>
</evidence>
<feature type="coiled-coil region" evidence="4">
    <location>
        <begin position="188"/>
        <end position="215"/>
    </location>
</feature>
<dbReference type="InterPro" id="IPR000055">
    <property type="entry name" value="Restrct_endonuc_typeI_TRD"/>
</dbReference>
<feature type="domain" description="Type I restriction modification DNA specificity" evidence="5">
    <location>
        <begin position="234"/>
        <end position="409"/>
    </location>
</feature>
<dbReference type="Gene3D" id="1.10.287.1120">
    <property type="entry name" value="Bipartite methylase S protein"/>
    <property type="match status" value="1"/>
</dbReference>
<dbReference type="InterPro" id="IPR044946">
    <property type="entry name" value="Restrct_endonuc_typeI_TRD_sf"/>
</dbReference>
<dbReference type="CDD" id="cd17246">
    <property type="entry name" value="RMtype1_S_SonII-TRD2-CR2_like"/>
    <property type="match status" value="1"/>
</dbReference>
<geneLocation type="plasmid" evidence="6">
    <name>pAH82</name>
</geneLocation>
<reference evidence="6" key="1">
    <citation type="journal article" date="2000" name="Mol. Microbiol.">
        <title>Novel type I restriction specificities through domain shuffling of HsdS subunits in Lactococcus lactis.</title>
        <authorList>
            <person name="O'Sullivan D."/>
            <person name="Twomey D.P."/>
            <person name="Coffey A."/>
            <person name="Hill C."/>
            <person name="Fitzgerald G.F."/>
            <person name="Ross R.P."/>
        </authorList>
    </citation>
    <scope>NUCLEOTIDE SEQUENCE</scope>
    <source>
        <plasmid evidence="6">pAH82</plasmid>
    </source>
</reference>